<dbReference type="InterPro" id="IPR036179">
    <property type="entry name" value="Ig-like_dom_sf"/>
</dbReference>
<reference evidence="2" key="2">
    <citation type="submission" date="2025-09" db="UniProtKB">
        <authorList>
            <consortium name="Ensembl"/>
        </authorList>
    </citation>
    <scope>IDENTIFICATION</scope>
</reference>
<dbReference type="SUPFAM" id="SSF48726">
    <property type="entry name" value="Immunoglobulin"/>
    <property type="match status" value="2"/>
</dbReference>
<reference evidence="2" key="1">
    <citation type="submission" date="2025-08" db="UniProtKB">
        <authorList>
            <consortium name="Ensembl"/>
        </authorList>
    </citation>
    <scope>IDENTIFICATION</scope>
</reference>
<dbReference type="InterPro" id="IPR013783">
    <property type="entry name" value="Ig-like_fold"/>
</dbReference>
<feature type="domain" description="Immunoglobulin" evidence="1">
    <location>
        <begin position="29"/>
        <end position="114"/>
    </location>
</feature>
<keyword evidence="3" id="KW-1185">Reference proteome</keyword>
<dbReference type="InterPro" id="IPR003599">
    <property type="entry name" value="Ig_sub"/>
</dbReference>
<dbReference type="Pfam" id="PF13927">
    <property type="entry name" value="Ig_3"/>
    <property type="match status" value="1"/>
</dbReference>
<proteinExistence type="predicted"/>
<accession>A0A671NB58</accession>
<organism evidence="2 3">
    <name type="scientific">Sinocyclocheilus anshuiensis</name>
    <dbReference type="NCBI Taxonomy" id="1608454"/>
    <lineage>
        <taxon>Eukaryota</taxon>
        <taxon>Metazoa</taxon>
        <taxon>Chordata</taxon>
        <taxon>Craniata</taxon>
        <taxon>Vertebrata</taxon>
        <taxon>Euteleostomi</taxon>
        <taxon>Actinopterygii</taxon>
        <taxon>Neopterygii</taxon>
        <taxon>Teleostei</taxon>
        <taxon>Ostariophysi</taxon>
        <taxon>Cypriniformes</taxon>
        <taxon>Cyprinidae</taxon>
        <taxon>Cyprininae</taxon>
        <taxon>Sinocyclocheilus</taxon>
    </lineage>
</organism>
<dbReference type="PANTHER" id="PTHR21063">
    <property type="entry name" value="LFA-3"/>
    <property type="match status" value="1"/>
</dbReference>
<dbReference type="PANTHER" id="PTHR21063:SF4">
    <property type="entry name" value="CD48 ANTIGEN-RELATED"/>
    <property type="match status" value="1"/>
</dbReference>
<dbReference type="Ensembl" id="ENSSANT00000044515.1">
    <property type="protein sequence ID" value="ENSSANP00000041826.1"/>
    <property type="gene ID" value="ENSSANG00000021232.1"/>
</dbReference>
<dbReference type="Proteomes" id="UP000472260">
    <property type="component" value="Unassembled WGS sequence"/>
</dbReference>
<sequence>TQAVSVQLVFSALQHCIGVFVDGKETSNGELVSVTEGDSVTLKSGVTDIQTDDEIEWKFNGTRIAQFRDGLQLDSQTGDLKISNIRTADSGQYKVKISSPRGSPPEMIFTVKVVSADAVKPVSVLEGDSVTLRTGLTDIQRYEIRWRFDHQKSPIAEIDRTAGIFNTFRRRLRLDNQTGSLTITNTRTTED</sequence>
<dbReference type="Gene3D" id="2.60.40.10">
    <property type="entry name" value="Immunoglobulins"/>
    <property type="match status" value="2"/>
</dbReference>
<dbReference type="SMART" id="SM00409">
    <property type="entry name" value="IG"/>
    <property type="match status" value="1"/>
</dbReference>
<dbReference type="AlphaFoldDB" id="A0A671NB58"/>
<protein>
    <recommendedName>
        <fullName evidence="1">Immunoglobulin domain-containing protein</fullName>
    </recommendedName>
</protein>
<name>A0A671NB58_9TELE</name>
<evidence type="ECO:0000313" key="3">
    <source>
        <dbReference type="Proteomes" id="UP000472260"/>
    </source>
</evidence>
<evidence type="ECO:0000313" key="2">
    <source>
        <dbReference type="Ensembl" id="ENSSANP00000041826.1"/>
    </source>
</evidence>
<evidence type="ECO:0000259" key="1">
    <source>
        <dbReference type="SMART" id="SM00409"/>
    </source>
</evidence>